<keyword evidence="1" id="KW-0472">Membrane</keyword>
<feature type="transmembrane region" description="Helical" evidence="1">
    <location>
        <begin position="122"/>
        <end position="145"/>
    </location>
</feature>
<feature type="transmembrane region" description="Helical" evidence="1">
    <location>
        <begin position="92"/>
        <end position="110"/>
    </location>
</feature>
<protein>
    <submittedName>
        <fullName evidence="2">Uncharacterized protein</fullName>
    </submittedName>
</protein>
<evidence type="ECO:0000313" key="2">
    <source>
        <dbReference type="EMBL" id="KIK45801.1"/>
    </source>
</evidence>
<feature type="transmembrane region" description="Helical" evidence="1">
    <location>
        <begin position="166"/>
        <end position="185"/>
    </location>
</feature>
<feature type="transmembrane region" description="Helical" evidence="1">
    <location>
        <begin position="305"/>
        <end position="331"/>
    </location>
</feature>
<dbReference type="InParanoid" id="A0A0D0AVN9"/>
<reference evidence="3" key="2">
    <citation type="submission" date="2015-01" db="EMBL/GenBank/DDBJ databases">
        <title>Evolutionary Origins and Diversification of the Mycorrhizal Mutualists.</title>
        <authorList>
            <consortium name="DOE Joint Genome Institute"/>
            <consortium name="Mycorrhizal Genomics Consortium"/>
            <person name="Kohler A."/>
            <person name="Kuo A."/>
            <person name="Nagy L.G."/>
            <person name="Floudas D."/>
            <person name="Copeland A."/>
            <person name="Barry K.W."/>
            <person name="Cichocki N."/>
            <person name="Veneault-Fourrey C."/>
            <person name="LaButti K."/>
            <person name="Lindquist E.A."/>
            <person name="Lipzen A."/>
            <person name="Lundell T."/>
            <person name="Morin E."/>
            <person name="Murat C."/>
            <person name="Riley R."/>
            <person name="Ohm R."/>
            <person name="Sun H."/>
            <person name="Tunlid A."/>
            <person name="Henrissat B."/>
            <person name="Grigoriev I.V."/>
            <person name="Hibbett D.S."/>
            <person name="Martin F."/>
        </authorList>
    </citation>
    <scope>NUCLEOTIDE SEQUENCE [LARGE SCALE GENOMIC DNA]</scope>
    <source>
        <strain evidence="3">UH-Slu-Lm8-n1</strain>
    </source>
</reference>
<dbReference type="HOGENOM" id="CLU_051717_0_0_1"/>
<proteinExistence type="predicted"/>
<accession>A0A0D0AVN9</accession>
<keyword evidence="3" id="KW-1185">Reference proteome</keyword>
<dbReference type="STRING" id="930992.A0A0D0AVN9"/>
<keyword evidence="1" id="KW-1133">Transmembrane helix</keyword>
<name>A0A0D0AVN9_9AGAM</name>
<feature type="transmembrane region" description="Helical" evidence="1">
    <location>
        <begin position="227"/>
        <end position="248"/>
    </location>
</feature>
<keyword evidence="1" id="KW-0812">Transmembrane</keyword>
<dbReference type="EMBL" id="KN835167">
    <property type="protein sequence ID" value="KIK45801.1"/>
    <property type="molecule type" value="Genomic_DNA"/>
</dbReference>
<sequence>MTSRPPTSISGFPAKILAVFPFLTVAAVYIVVVWCFYGNGLAQKLHTVCGAPVEGASFPTRIAYTNIPALDFHLCNLVTPYHGLMNTTFRPLLILFCTTLSVIAIIPFAEATREYHSKRLEIPATICMLFQFCSSAVVMPAYWFAFALTGGTTRRSDRINQGNAEALLFALVIGYVIPTVCMVVFEDPVVTAIWQFFPLFMKTAQWAHSKIRSPSIHTGSGYGTVQAMYLMIYATSVYLHVAHIWPLFNSPALVQKFIIPPTTPLDPSATSIDEGVAAFLKWNMAFTAGSTFLITLWFARNLIGLAVLILWLVSATFIMGPAAAIAGVMMWREATINAQATAKADKAR</sequence>
<evidence type="ECO:0000313" key="3">
    <source>
        <dbReference type="Proteomes" id="UP000054485"/>
    </source>
</evidence>
<dbReference type="OrthoDB" id="72269at2759"/>
<organism evidence="2 3">
    <name type="scientific">Suillus luteus UH-Slu-Lm8-n1</name>
    <dbReference type="NCBI Taxonomy" id="930992"/>
    <lineage>
        <taxon>Eukaryota</taxon>
        <taxon>Fungi</taxon>
        <taxon>Dikarya</taxon>
        <taxon>Basidiomycota</taxon>
        <taxon>Agaricomycotina</taxon>
        <taxon>Agaricomycetes</taxon>
        <taxon>Agaricomycetidae</taxon>
        <taxon>Boletales</taxon>
        <taxon>Suillineae</taxon>
        <taxon>Suillaceae</taxon>
        <taxon>Suillus</taxon>
    </lineage>
</organism>
<feature type="transmembrane region" description="Helical" evidence="1">
    <location>
        <begin position="12"/>
        <end position="37"/>
    </location>
</feature>
<dbReference type="AlphaFoldDB" id="A0A0D0AVN9"/>
<reference evidence="2 3" key="1">
    <citation type="submission" date="2014-04" db="EMBL/GenBank/DDBJ databases">
        <authorList>
            <consortium name="DOE Joint Genome Institute"/>
            <person name="Kuo A."/>
            <person name="Ruytinx J."/>
            <person name="Rineau F."/>
            <person name="Colpaert J."/>
            <person name="Kohler A."/>
            <person name="Nagy L.G."/>
            <person name="Floudas D."/>
            <person name="Copeland A."/>
            <person name="Barry K.W."/>
            <person name="Cichocki N."/>
            <person name="Veneault-Fourrey C."/>
            <person name="LaButti K."/>
            <person name="Lindquist E.A."/>
            <person name="Lipzen A."/>
            <person name="Lundell T."/>
            <person name="Morin E."/>
            <person name="Murat C."/>
            <person name="Sun H."/>
            <person name="Tunlid A."/>
            <person name="Henrissat B."/>
            <person name="Grigoriev I.V."/>
            <person name="Hibbett D.S."/>
            <person name="Martin F."/>
            <person name="Nordberg H.P."/>
            <person name="Cantor M.N."/>
            <person name="Hua S.X."/>
        </authorList>
    </citation>
    <scope>NUCLEOTIDE SEQUENCE [LARGE SCALE GENOMIC DNA]</scope>
    <source>
        <strain evidence="2 3">UH-Slu-Lm8-n1</strain>
    </source>
</reference>
<gene>
    <name evidence="2" type="ORF">CY34DRAFT_801103</name>
</gene>
<evidence type="ECO:0000256" key="1">
    <source>
        <dbReference type="SAM" id="Phobius"/>
    </source>
</evidence>
<feature type="transmembrane region" description="Helical" evidence="1">
    <location>
        <begin position="279"/>
        <end position="299"/>
    </location>
</feature>
<dbReference type="Proteomes" id="UP000054485">
    <property type="component" value="Unassembled WGS sequence"/>
</dbReference>